<name>A0A1G7ZYS6_9VIBR</name>
<protein>
    <recommendedName>
        <fullName evidence="3">Protein FliT</fullName>
    </recommendedName>
</protein>
<gene>
    <name evidence="1" type="ORF">SAMN04488136_10917</name>
</gene>
<evidence type="ECO:0008006" key="3">
    <source>
        <dbReference type="Google" id="ProtNLM"/>
    </source>
</evidence>
<dbReference type="STRING" id="861298.SAMN04488136_10917"/>
<evidence type="ECO:0000313" key="1">
    <source>
        <dbReference type="EMBL" id="SDH13360.1"/>
    </source>
</evidence>
<keyword evidence="2" id="KW-1185">Reference proteome</keyword>
<evidence type="ECO:0000313" key="2">
    <source>
        <dbReference type="Proteomes" id="UP000198854"/>
    </source>
</evidence>
<organism evidence="1 2">
    <name type="scientific">Vibrio xiamenensis</name>
    <dbReference type="NCBI Taxonomy" id="861298"/>
    <lineage>
        <taxon>Bacteria</taxon>
        <taxon>Pseudomonadati</taxon>
        <taxon>Pseudomonadota</taxon>
        <taxon>Gammaproteobacteria</taxon>
        <taxon>Vibrionales</taxon>
        <taxon>Vibrionaceae</taxon>
        <taxon>Vibrio</taxon>
    </lineage>
</organism>
<dbReference type="Proteomes" id="UP000198854">
    <property type="component" value="Unassembled WGS sequence"/>
</dbReference>
<dbReference type="RefSeq" id="WP_093272573.1">
    <property type="nucleotide sequence ID" value="NZ_FNDD01000009.1"/>
</dbReference>
<dbReference type="AlphaFoldDB" id="A0A1G7ZYS6"/>
<sequence>MQLQDWLKLTTYYRQCAEREDIEGIERCVNILKRKLPIADRSDSEMVAMLAKLKSVHVAASQVIQNKMDSLESEMNGMHTNKARDMAYKKIQLSQSS</sequence>
<dbReference type="OrthoDB" id="9985307at2"/>
<proteinExistence type="predicted"/>
<reference evidence="1 2" key="1">
    <citation type="submission" date="2016-10" db="EMBL/GenBank/DDBJ databases">
        <authorList>
            <person name="de Groot N.N."/>
        </authorList>
    </citation>
    <scope>NUCLEOTIDE SEQUENCE [LARGE SCALE GENOMIC DNA]</scope>
    <source>
        <strain evidence="1 2">CGMCC 1.10228</strain>
    </source>
</reference>
<dbReference type="EMBL" id="FNDD01000009">
    <property type="protein sequence ID" value="SDH13360.1"/>
    <property type="molecule type" value="Genomic_DNA"/>
</dbReference>
<accession>A0A1G7ZYS6</accession>